<dbReference type="InParanoid" id="A0A078B5Q7"/>
<evidence type="ECO:0000313" key="3">
    <source>
        <dbReference type="Proteomes" id="UP000039865"/>
    </source>
</evidence>
<sequence length="380" mass="43412">MNRLQDTATHGPMHLTTHDLSPTSLIVPSYEQQNILLQTFEDHAPNFFDSALMMNSHQTHQLINDLKSFCKSENPSLSQDSFMSHSGIFNITSGKRSPPVVREGNQKERSVLTNFPKQVADGSQHIYQSTSNKQNSLSYNNNKRHKPQIAKKLNLFHGFHKSSSKVPQLQSPLIIQDQQIQKDKAKILCSNIKLNDPRIFIKHFKAKKNFFKIRSGEHLRVFDYSHQCKQRLTRYKCQMSSFTSESMNECVSSKFYLKNLQTLQQNSNPEIQINQQNLNLLCPELPLSSLQDISHHSEEDINIREQNFNQSLDNQNNHSQHNNNERSVSSSSQMAESSNNSGSSSISRTSSEDRTLFRIFTGLHVFSVNTTQQLSTTASN</sequence>
<feature type="region of interest" description="Disordered" evidence="1">
    <location>
        <begin position="311"/>
        <end position="350"/>
    </location>
</feature>
<feature type="compositionally biased region" description="Low complexity" evidence="1">
    <location>
        <begin position="311"/>
        <end position="349"/>
    </location>
</feature>
<evidence type="ECO:0000256" key="1">
    <source>
        <dbReference type="SAM" id="MobiDB-lite"/>
    </source>
</evidence>
<keyword evidence="3" id="KW-1185">Reference proteome</keyword>
<accession>A0A078B5Q7</accession>
<organism evidence="2 3">
    <name type="scientific">Stylonychia lemnae</name>
    <name type="common">Ciliate</name>
    <dbReference type="NCBI Taxonomy" id="5949"/>
    <lineage>
        <taxon>Eukaryota</taxon>
        <taxon>Sar</taxon>
        <taxon>Alveolata</taxon>
        <taxon>Ciliophora</taxon>
        <taxon>Intramacronucleata</taxon>
        <taxon>Spirotrichea</taxon>
        <taxon>Stichotrichia</taxon>
        <taxon>Sporadotrichida</taxon>
        <taxon>Oxytrichidae</taxon>
        <taxon>Stylonychinae</taxon>
        <taxon>Stylonychia</taxon>
    </lineage>
</organism>
<gene>
    <name evidence="2" type="primary">Contig3991.g4274</name>
    <name evidence="2" type="ORF">STYLEM_17973</name>
</gene>
<reference evidence="2 3" key="1">
    <citation type="submission" date="2014-06" db="EMBL/GenBank/DDBJ databases">
        <authorList>
            <person name="Swart Estienne"/>
        </authorList>
    </citation>
    <scope>NUCLEOTIDE SEQUENCE [LARGE SCALE GENOMIC DNA]</scope>
    <source>
        <strain evidence="2 3">130c</strain>
    </source>
</reference>
<protein>
    <submittedName>
        <fullName evidence="2">Uncharacterized protein</fullName>
    </submittedName>
</protein>
<dbReference type="Proteomes" id="UP000039865">
    <property type="component" value="Unassembled WGS sequence"/>
</dbReference>
<dbReference type="AlphaFoldDB" id="A0A078B5Q7"/>
<evidence type="ECO:0000313" key="2">
    <source>
        <dbReference type="EMBL" id="CDW88848.1"/>
    </source>
</evidence>
<dbReference type="EMBL" id="CCKQ01016956">
    <property type="protein sequence ID" value="CDW88848.1"/>
    <property type="molecule type" value="Genomic_DNA"/>
</dbReference>
<name>A0A078B5Q7_STYLE</name>
<proteinExistence type="predicted"/>